<dbReference type="InterPro" id="IPR027417">
    <property type="entry name" value="P-loop_NTPase"/>
</dbReference>
<evidence type="ECO:0000313" key="3">
    <source>
        <dbReference type="Proteomes" id="UP000076630"/>
    </source>
</evidence>
<dbReference type="Pfam" id="PF19263">
    <property type="entry name" value="DUF5906"/>
    <property type="match status" value="1"/>
</dbReference>
<feature type="domain" description="NrS-1 polymerase-like helicase" evidence="1">
    <location>
        <begin position="138"/>
        <end position="244"/>
    </location>
</feature>
<dbReference type="InterPro" id="IPR045455">
    <property type="entry name" value="NrS-1_pol-like_helicase"/>
</dbReference>
<evidence type="ECO:0000313" key="2">
    <source>
        <dbReference type="EMBL" id="KZE76039.1"/>
    </source>
</evidence>
<keyword evidence="3" id="KW-1185">Reference proteome</keyword>
<proteinExistence type="predicted"/>
<reference evidence="2 3" key="1">
    <citation type="submission" date="2016-01" db="EMBL/GenBank/DDBJ databases">
        <title>Whole genome sequencing of Myroides marinus L41.</title>
        <authorList>
            <person name="Hong K.W."/>
        </authorList>
    </citation>
    <scope>NUCLEOTIDE SEQUENCE [LARGE SCALE GENOMIC DNA]</scope>
    <source>
        <strain evidence="2 3">L41</strain>
    </source>
</reference>
<dbReference type="SUPFAM" id="SSF52540">
    <property type="entry name" value="P-loop containing nucleoside triphosphate hydrolases"/>
    <property type="match status" value="1"/>
</dbReference>
<evidence type="ECO:0000259" key="1">
    <source>
        <dbReference type="Pfam" id="PF19263"/>
    </source>
</evidence>
<gene>
    <name evidence="2" type="ORF">AV926_16705</name>
</gene>
<dbReference type="RefSeq" id="WP_038986096.1">
    <property type="nucleotide sequence ID" value="NZ_JACAJO010000027.1"/>
</dbReference>
<organism evidence="2 3">
    <name type="scientific">Myroides marinus</name>
    <dbReference type="NCBI Taxonomy" id="703342"/>
    <lineage>
        <taxon>Bacteria</taxon>
        <taxon>Pseudomonadati</taxon>
        <taxon>Bacteroidota</taxon>
        <taxon>Flavobacteriia</taxon>
        <taxon>Flavobacteriales</taxon>
        <taxon>Flavobacteriaceae</taxon>
        <taxon>Myroides</taxon>
    </lineage>
</organism>
<sequence>MNTTATEYIRIGTEYYAIRKKNVNGKEIIVERKLWRKSEIITDFGKDIIKELPKFFGYKCEPNHIHYTHFIGDYFNSYSPILYNIDTTSVLSLNSLKEQIPITYYFLQHIFGNQYLLAIDYFKILLFYPEQILPIIVLVSRNRETGKTTFLNWIKEIFDKNAVFVKANAFTEKFNSEMDSKLLLLIEEVKSENKDIVEAIKYISTAMYQSIEYKGQEKVEQKSFLKIIMTSNHEHNFLKIDKEETRFWVIKVPPIRKRSTEFFTKLIQEIPIFLNYLYRVPFTTEKKTRMWFTPETLHTEALHKLKHDVDLQNKNLVLDILDTIFNEFDMDQIDTTPSDINALLNYYNRGHNITMREIQTILENIALVRSTNSNNYERVKIEDSTLKRTIHKGKYYRISKETLLNQMTDEINK</sequence>
<accession>A0A161RX11</accession>
<dbReference type="OrthoDB" id="1402094at2"/>
<dbReference type="Proteomes" id="UP000076630">
    <property type="component" value="Unassembled WGS sequence"/>
</dbReference>
<dbReference type="EMBL" id="LQNU01000079">
    <property type="protein sequence ID" value="KZE76039.1"/>
    <property type="molecule type" value="Genomic_DNA"/>
</dbReference>
<dbReference type="AlphaFoldDB" id="A0A161RX11"/>
<dbReference type="Gene3D" id="3.40.50.300">
    <property type="entry name" value="P-loop containing nucleotide triphosphate hydrolases"/>
    <property type="match status" value="1"/>
</dbReference>
<comment type="caution">
    <text evidence="2">The sequence shown here is derived from an EMBL/GenBank/DDBJ whole genome shotgun (WGS) entry which is preliminary data.</text>
</comment>
<name>A0A161RX11_9FLAO</name>
<protein>
    <recommendedName>
        <fullName evidence="1">NrS-1 polymerase-like helicase domain-containing protein</fullName>
    </recommendedName>
</protein>